<dbReference type="OrthoDB" id="8547152at2"/>
<dbReference type="InterPro" id="IPR047654">
    <property type="entry name" value="IS1634_transpos"/>
</dbReference>
<evidence type="ECO:0000256" key="1">
    <source>
        <dbReference type="SAM" id="MobiDB-lite"/>
    </source>
</evidence>
<dbReference type="GO" id="GO:0006313">
    <property type="term" value="P:DNA transposition"/>
    <property type="evidence" value="ECO:0007669"/>
    <property type="project" value="InterPro"/>
</dbReference>
<protein>
    <submittedName>
        <fullName evidence="3">Transposase</fullName>
    </submittedName>
</protein>
<comment type="caution">
    <text evidence="3">The sequence shown here is derived from an EMBL/GenBank/DDBJ whole genome shotgun (WGS) entry which is preliminary data.</text>
</comment>
<dbReference type="Pfam" id="PF01609">
    <property type="entry name" value="DDE_Tnp_1"/>
    <property type="match status" value="1"/>
</dbReference>
<feature type="region of interest" description="Disordered" evidence="1">
    <location>
        <begin position="492"/>
        <end position="520"/>
    </location>
</feature>
<dbReference type="EMBL" id="CYGY02000075">
    <property type="protein sequence ID" value="SIT50203.1"/>
    <property type="molecule type" value="Genomic_DNA"/>
</dbReference>
<feature type="domain" description="Transposase IS4-like" evidence="2">
    <location>
        <begin position="193"/>
        <end position="471"/>
    </location>
</feature>
<dbReference type="InterPro" id="IPR002559">
    <property type="entry name" value="Transposase_11"/>
</dbReference>
<dbReference type="SUPFAM" id="SSF53098">
    <property type="entry name" value="Ribonuclease H-like"/>
    <property type="match status" value="1"/>
</dbReference>
<dbReference type="AlphaFoldDB" id="A0A1N7SS12"/>
<proteinExistence type="predicted"/>
<reference evidence="3" key="1">
    <citation type="submission" date="2016-12" db="EMBL/GenBank/DDBJ databases">
        <authorList>
            <person name="Moulin L."/>
        </authorList>
    </citation>
    <scope>NUCLEOTIDE SEQUENCE [LARGE SCALE GENOMIC DNA]</scope>
    <source>
        <strain evidence="3">STM 7183</strain>
    </source>
</reference>
<evidence type="ECO:0000313" key="3">
    <source>
        <dbReference type="EMBL" id="SIT50203.1"/>
    </source>
</evidence>
<evidence type="ECO:0000259" key="2">
    <source>
        <dbReference type="Pfam" id="PF01609"/>
    </source>
</evidence>
<evidence type="ECO:0000313" key="4">
    <source>
        <dbReference type="Proteomes" id="UP000195569"/>
    </source>
</evidence>
<keyword evidence="4" id="KW-1185">Reference proteome</keyword>
<dbReference type="NCBIfam" id="NF033559">
    <property type="entry name" value="transpos_IS1634"/>
    <property type="match status" value="1"/>
</dbReference>
<dbReference type="PANTHER" id="PTHR34614">
    <property type="match status" value="1"/>
</dbReference>
<dbReference type="Proteomes" id="UP000195569">
    <property type="component" value="Unassembled WGS sequence"/>
</dbReference>
<name>A0A1N7SS12_9BURK</name>
<dbReference type="RefSeq" id="WP_087738922.1">
    <property type="nucleotide sequence ID" value="NZ_CYGY02000075.1"/>
</dbReference>
<accession>A0A1N7SS12</accession>
<dbReference type="InterPro" id="IPR012337">
    <property type="entry name" value="RNaseH-like_sf"/>
</dbReference>
<dbReference type="PANTHER" id="PTHR34614:SF2">
    <property type="entry name" value="TRANSPOSASE IS4-LIKE DOMAIN-CONTAINING PROTEIN"/>
    <property type="match status" value="1"/>
</dbReference>
<gene>
    <name evidence="3" type="ORF">BN2476_750146</name>
</gene>
<organism evidence="3 4">
    <name type="scientific">Paraburkholderia piptadeniae</name>
    <dbReference type="NCBI Taxonomy" id="1701573"/>
    <lineage>
        <taxon>Bacteria</taxon>
        <taxon>Pseudomonadati</taxon>
        <taxon>Pseudomonadota</taxon>
        <taxon>Betaproteobacteria</taxon>
        <taxon>Burkholderiales</taxon>
        <taxon>Burkholderiaceae</taxon>
        <taxon>Paraburkholderia</taxon>
    </lineage>
</organism>
<sequence length="579" mass="64348">MYIETVPNRNSPPAILLREGYREGGKIVKRTLANLSHWDPQLVEHFRILLKGGVAVESPQALMHIERSLPHGHVAAVLGIARRCGLARLVDAAPAPVRSLVLALVVARVLEPGSKLATWRSLQPESATHSLSQVLGLEAFEAERLYAALDWLGEAQPRIERTLATRHLGDGVLVLYDLTSTWVTGRHCALAHYGYSRDGKRDDPQIVFGLLCAADGCPVAVEVFAGNTADPATLGAQIDKLKKRFGLSQVVWVGDRGMITSARIEQVLRPAGMSWITALRSPQIAELIEERGPWQPSLFDERGLIAVNSARYPGERLVVCRNPVLAEERARKRVELLAATEAELAAIAQATARPRNRLRGQDKIGLRVGRVIERYRMAKHFELNITDTSLTFSRKQAQIDAEAALDGLYVLRTNVPGDQLSDVQTVLAYKRLAHVERAFRSMKTVDLHVRPIYHFSESRVRAHVFLCMLAYYVEWHLREALKPLLHDDEELQGRRDQRANPVMPTPRSQTANAKAARHRTDDDLPVHSLHSLLQDLATLTYNVTSTPVNPQARIIITTRPTPLQAKAFALLGIDPGCSQ</sequence>
<dbReference type="GO" id="GO:0003677">
    <property type="term" value="F:DNA binding"/>
    <property type="evidence" value="ECO:0007669"/>
    <property type="project" value="InterPro"/>
</dbReference>
<dbReference type="GO" id="GO:0004803">
    <property type="term" value="F:transposase activity"/>
    <property type="evidence" value="ECO:0007669"/>
    <property type="project" value="InterPro"/>
</dbReference>